<accession>A0A167ZHX3</accession>
<keyword evidence="3" id="KW-0808">Transferase</keyword>
<dbReference type="EC" id="2.7.11.11" evidence="1"/>
<dbReference type="VEuPathDB" id="FungiDB:AAP_02766"/>
<dbReference type="GO" id="GO:0005524">
    <property type="term" value="F:ATP binding"/>
    <property type="evidence" value="ECO:0007669"/>
    <property type="project" value="UniProtKB-KW"/>
</dbReference>
<sequence>MGHESSKMTLDGSISPRSTSRTFMKASPSPSQSPSKQHTKRHHDSDQDDRYYDMDRPLSAHHQNKQFKFTPTHSPDIKCLDLGDLPSFSHIKQLPTPEQSRPTTPGEFIRRGSLFGLDKEKVKPKEPVKLSVDCFDKLRTLGTGTFARVWLVKLKDDLEGKDDILPTLKSNGQQKKVWAMKELRKADVVKLHQVEHVRNERRSLQAASNHPFITSLITTFSDSESLYMLLEYCPGGELFTYLRRTKTFPLETARFYAAEIVLIFSYLHDTHGIAYRDLKPENLLLSPTGHIKLVDFGFAKQVGLRETYTLCGTPEYLAPEIIHNTGHGTAVDWWALGILIYEFLVGEPPFWDRCPMTLYDIICAGKISFPEGFDPVARDIISKLCAVDPKERLGHALQGGTKGVMAHEFFRGVDWDDIYNMRVQPPIIPQVEREDDTSNFDEYPDPEMEFRAVYTAKMREMYERCFKEF</sequence>
<dbReference type="PROSITE" id="PS51285">
    <property type="entry name" value="AGC_KINASE_CTER"/>
    <property type="match status" value="1"/>
</dbReference>
<proteinExistence type="predicted"/>
<dbReference type="OrthoDB" id="63267at2759"/>
<dbReference type="EMBL" id="AZGZ01000010">
    <property type="protein sequence ID" value="KZZ92685.1"/>
    <property type="molecule type" value="Genomic_DNA"/>
</dbReference>
<evidence type="ECO:0000256" key="5">
    <source>
        <dbReference type="ARBA" id="ARBA00022777"/>
    </source>
</evidence>
<dbReference type="GO" id="GO:0005952">
    <property type="term" value="C:cAMP-dependent protein kinase complex"/>
    <property type="evidence" value="ECO:0007669"/>
    <property type="project" value="TreeGrafter"/>
</dbReference>
<comment type="catalytic activity">
    <reaction evidence="8">
        <text>L-seryl-[protein] + ATP = O-phospho-L-seryl-[protein] + ADP + H(+)</text>
        <dbReference type="Rhea" id="RHEA:17989"/>
        <dbReference type="Rhea" id="RHEA-COMP:9863"/>
        <dbReference type="Rhea" id="RHEA-COMP:11604"/>
        <dbReference type="ChEBI" id="CHEBI:15378"/>
        <dbReference type="ChEBI" id="CHEBI:29999"/>
        <dbReference type="ChEBI" id="CHEBI:30616"/>
        <dbReference type="ChEBI" id="CHEBI:83421"/>
        <dbReference type="ChEBI" id="CHEBI:456216"/>
        <dbReference type="EC" id="2.7.11.11"/>
    </reaction>
</comment>
<evidence type="ECO:0000256" key="3">
    <source>
        <dbReference type="ARBA" id="ARBA00022679"/>
    </source>
</evidence>
<organism evidence="12 13">
    <name type="scientific">Ascosphaera apis ARSEF 7405</name>
    <dbReference type="NCBI Taxonomy" id="392613"/>
    <lineage>
        <taxon>Eukaryota</taxon>
        <taxon>Fungi</taxon>
        <taxon>Dikarya</taxon>
        <taxon>Ascomycota</taxon>
        <taxon>Pezizomycotina</taxon>
        <taxon>Eurotiomycetes</taxon>
        <taxon>Eurotiomycetidae</taxon>
        <taxon>Onygenales</taxon>
        <taxon>Ascosphaeraceae</taxon>
        <taxon>Ascosphaera</taxon>
    </lineage>
</organism>
<dbReference type="PROSITE" id="PS00108">
    <property type="entry name" value="PROTEIN_KINASE_ST"/>
    <property type="match status" value="1"/>
</dbReference>
<feature type="domain" description="AGC-kinase C-terminal" evidence="11">
    <location>
        <begin position="411"/>
        <end position="469"/>
    </location>
</feature>
<feature type="region of interest" description="Disordered" evidence="9">
    <location>
        <begin position="1"/>
        <end position="55"/>
    </location>
</feature>
<evidence type="ECO:0000256" key="1">
    <source>
        <dbReference type="ARBA" id="ARBA00012444"/>
    </source>
</evidence>
<dbReference type="SMART" id="SM00133">
    <property type="entry name" value="S_TK_X"/>
    <property type="match status" value="1"/>
</dbReference>
<evidence type="ECO:0000313" key="12">
    <source>
        <dbReference type="EMBL" id="KZZ92685.1"/>
    </source>
</evidence>
<dbReference type="SMART" id="SM00220">
    <property type="entry name" value="S_TKc"/>
    <property type="match status" value="1"/>
</dbReference>
<keyword evidence="4" id="KW-0547">Nucleotide-binding</keyword>
<dbReference type="InterPro" id="IPR008271">
    <property type="entry name" value="Ser/Thr_kinase_AS"/>
</dbReference>
<dbReference type="InterPro" id="IPR000961">
    <property type="entry name" value="AGC-kinase_C"/>
</dbReference>
<evidence type="ECO:0000256" key="6">
    <source>
        <dbReference type="ARBA" id="ARBA00022840"/>
    </source>
</evidence>
<dbReference type="PROSITE" id="PS50011">
    <property type="entry name" value="PROTEIN_KINASE_DOM"/>
    <property type="match status" value="1"/>
</dbReference>
<evidence type="ECO:0000256" key="4">
    <source>
        <dbReference type="ARBA" id="ARBA00022741"/>
    </source>
</evidence>
<keyword evidence="2" id="KW-0723">Serine/threonine-protein kinase</keyword>
<feature type="domain" description="Protein kinase" evidence="10">
    <location>
        <begin position="135"/>
        <end position="410"/>
    </location>
</feature>
<comment type="caution">
    <text evidence="12">The sequence shown here is derived from an EMBL/GenBank/DDBJ whole genome shotgun (WGS) entry which is preliminary data.</text>
</comment>
<dbReference type="PANTHER" id="PTHR24353:SF37">
    <property type="entry name" value="CAMP-DEPENDENT PROTEIN KINASE CATALYTIC SUBUNIT PRKX"/>
    <property type="match status" value="1"/>
</dbReference>
<evidence type="ECO:0000259" key="10">
    <source>
        <dbReference type="PROSITE" id="PS50011"/>
    </source>
</evidence>
<evidence type="ECO:0000256" key="7">
    <source>
        <dbReference type="ARBA" id="ARBA00047292"/>
    </source>
</evidence>
<dbReference type="PANTHER" id="PTHR24353">
    <property type="entry name" value="CYCLIC NUCLEOTIDE-DEPENDENT PROTEIN KINASE"/>
    <property type="match status" value="1"/>
</dbReference>
<dbReference type="Proteomes" id="UP000242877">
    <property type="component" value="Unassembled WGS sequence"/>
</dbReference>
<evidence type="ECO:0000256" key="9">
    <source>
        <dbReference type="SAM" id="MobiDB-lite"/>
    </source>
</evidence>
<dbReference type="SUPFAM" id="SSF56112">
    <property type="entry name" value="Protein kinase-like (PK-like)"/>
    <property type="match status" value="1"/>
</dbReference>
<protein>
    <recommendedName>
        <fullName evidence="1">cAMP-dependent protein kinase</fullName>
        <ecNumber evidence="1">2.7.11.11</ecNumber>
    </recommendedName>
</protein>
<dbReference type="Pfam" id="PF00069">
    <property type="entry name" value="Pkinase"/>
    <property type="match status" value="1"/>
</dbReference>
<keyword evidence="6" id="KW-0067">ATP-binding</keyword>
<dbReference type="Gene3D" id="1.10.510.10">
    <property type="entry name" value="Transferase(Phosphotransferase) domain 1"/>
    <property type="match status" value="1"/>
</dbReference>
<dbReference type="InterPro" id="IPR011009">
    <property type="entry name" value="Kinase-like_dom_sf"/>
</dbReference>
<dbReference type="GO" id="GO:0004691">
    <property type="term" value="F:cAMP-dependent protein kinase activity"/>
    <property type="evidence" value="ECO:0007669"/>
    <property type="project" value="UniProtKB-EC"/>
</dbReference>
<evidence type="ECO:0000256" key="8">
    <source>
        <dbReference type="ARBA" id="ARBA00047454"/>
    </source>
</evidence>
<evidence type="ECO:0000313" key="13">
    <source>
        <dbReference type="Proteomes" id="UP000242877"/>
    </source>
</evidence>
<reference evidence="12 13" key="1">
    <citation type="journal article" date="2016" name="Genome Biol. Evol.">
        <title>Divergent and convergent evolution of fungal pathogenicity.</title>
        <authorList>
            <person name="Shang Y."/>
            <person name="Xiao G."/>
            <person name="Zheng P."/>
            <person name="Cen K."/>
            <person name="Zhan S."/>
            <person name="Wang C."/>
        </authorList>
    </citation>
    <scope>NUCLEOTIDE SEQUENCE [LARGE SCALE GENOMIC DNA]</scope>
    <source>
        <strain evidence="12 13">ARSEF 7405</strain>
    </source>
</reference>
<evidence type="ECO:0000259" key="11">
    <source>
        <dbReference type="PROSITE" id="PS51285"/>
    </source>
</evidence>
<feature type="compositionally biased region" description="Basic and acidic residues" evidence="9">
    <location>
        <begin position="43"/>
        <end position="55"/>
    </location>
</feature>
<dbReference type="FunFam" id="1.10.510.10:FF:000210">
    <property type="entry name" value="Non-specific serine/threonine protein kinase"/>
    <property type="match status" value="1"/>
</dbReference>
<evidence type="ECO:0000256" key="2">
    <source>
        <dbReference type="ARBA" id="ARBA00022527"/>
    </source>
</evidence>
<dbReference type="GO" id="GO:0005829">
    <property type="term" value="C:cytosol"/>
    <property type="evidence" value="ECO:0007669"/>
    <property type="project" value="TreeGrafter"/>
</dbReference>
<dbReference type="Gene3D" id="3.30.200.20">
    <property type="entry name" value="Phosphorylase Kinase, domain 1"/>
    <property type="match status" value="1"/>
</dbReference>
<gene>
    <name evidence="12" type="ORF">AAP_02766</name>
</gene>
<keyword evidence="13" id="KW-1185">Reference proteome</keyword>
<dbReference type="InterPro" id="IPR000719">
    <property type="entry name" value="Prot_kinase_dom"/>
</dbReference>
<comment type="catalytic activity">
    <reaction evidence="7">
        <text>L-threonyl-[protein] + ATP = O-phospho-L-threonyl-[protein] + ADP + H(+)</text>
        <dbReference type="Rhea" id="RHEA:46608"/>
        <dbReference type="Rhea" id="RHEA-COMP:11060"/>
        <dbReference type="Rhea" id="RHEA-COMP:11605"/>
        <dbReference type="ChEBI" id="CHEBI:15378"/>
        <dbReference type="ChEBI" id="CHEBI:30013"/>
        <dbReference type="ChEBI" id="CHEBI:30616"/>
        <dbReference type="ChEBI" id="CHEBI:61977"/>
        <dbReference type="ChEBI" id="CHEBI:456216"/>
        <dbReference type="EC" id="2.7.11.11"/>
    </reaction>
</comment>
<name>A0A167ZHX3_9EURO</name>
<dbReference type="AlphaFoldDB" id="A0A167ZHX3"/>
<keyword evidence="5 12" id="KW-0418">Kinase</keyword>